<dbReference type="EMBL" id="HG529605">
    <property type="protein sequence ID" value="CDI54179.1"/>
    <property type="molecule type" value="Genomic_DNA"/>
</dbReference>
<feature type="compositionally biased region" description="Polar residues" evidence="1">
    <location>
        <begin position="296"/>
        <end position="307"/>
    </location>
</feature>
<feature type="compositionally biased region" description="Low complexity" evidence="1">
    <location>
        <begin position="236"/>
        <end position="248"/>
    </location>
</feature>
<feature type="domain" description="Wbp11/ELF5/Saf1 N-terminal" evidence="2">
    <location>
        <begin position="3"/>
        <end position="73"/>
    </location>
</feature>
<dbReference type="GO" id="GO:0006396">
    <property type="term" value="P:RNA processing"/>
    <property type="evidence" value="ECO:0007669"/>
    <property type="project" value="InterPro"/>
</dbReference>
<feature type="compositionally biased region" description="Acidic residues" evidence="1">
    <location>
        <begin position="179"/>
        <end position="200"/>
    </location>
</feature>
<dbReference type="InterPro" id="IPR019007">
    <property type="entry name" value="Wbp11/ELF5/Saf1_N"/>
</dbReference>
<feature type="compositionally biased region" description="Polar residues" evidence="1">
    <location>
        <begin position="217"/>
        <end position="227"/>
    </location>
</feature>
<organism evidence="3">
    <name type="scientific">Melanopsichium pennsylvanicum 4</name>
    <dbReference type="NCBI Taxonomy" id="1398559"/>
    <lineage>
        <taxon>Eukaryota</taxon>
        <taxon>Fungi</taxon>
        <taxon>Dikarya</taxon>
        <taxon>Basidiomycota</taxon>
        <taxon>Ustilaginomycotina</taxon>
        <taxon>Ustilaginomycetes</taxon>
        <taxon>Ustilaginales</taxon>
        <taxon>Ustilaginaceae</taxon>
        <taxon>Melanopsichium</taxon>
    </lineage>
</organism>
<dbReference type="Pfam" id="PF09429">
    <property type="entry name" value="Wbp11"/>
    <property type="match status" value="1"/>
</dbReference>
<proteinExistence type="predicted"/>
<feature type="compositionally biased region" description="Basic and acidic residues" evidence="1">
    <location>
        <begin position="22"/>
        <end position="34"/>
    </location>
</feature>
<feature type="region of interest" description="Disordered" evidence="1">
    <location>
        <begin position="112"/>
        <end position="132"/>
    </location>
</feature>
<dbReference type="Pfam" id="PF12622">
    <property type="entry name" value="NpwBP"/>
    <property type="match status" value="1"/>
</dbReference>
<protein>
    <recommendedName>
        <fullName evidence="2">Wbp11/ELF5/Saf1 N-terminal domain-containing protein</fullName>
    </recommendedName>
</protein>
<feature type="region of interest" description="Disordered" evidence="1">
    <location>
        <begin position="1"/>
        <end position="37"/>
    </location>
</feature>
<accession>A0A077RAH5</accession>
<reference evidence="3" key="1">
    <citation type="journal article" date="2014" name="Genome Biol. Evol.">
        <title>Gene Loss Rather Than Gene Gain Is Associated with a Host Jump from Monocots to Dicots in the Smut Fungus Melanopsichium pennsylvanicum.</title>
        <authorList>
            <person name="Sharma R."/>
            <person name="Mishra B."/>
            <person name="Runge F."/>
            <person name="Thines M."/>
        </authorList>
    </citation>
    <scope>NUCLEOTIDE SEQUENCE</scope>
    <source>
        <strain evidence="3">4</strain>
    </source>
</reference>
<name>A0A077RAH5_9BASI</name>
<feature type="region of interest" description="Disordered" evidence="1">
    <location>
        <begin position="170"/>
        <end position="326"/>
    </location>
</feature>
<dbReference type="AlphaFoldDB" id="A0A077RAH5"/>
<feature type="compositionally biased region" description="Low complexity" evidence="1">
    <location>
        <begin position="112"/>
        <end position="123"/>
    </location>
</feature>
<evidence type="ECO:0000259" key="2">
    <source>
        <dbReference type="Pfam" id="PF09429"/>
    </source>
</evidence>
<evidence type="ECO:0000256" key="1">
    <source>
        <dbReference type="SAM" id="MobiDB-lite"/>
    </source>
</evidence>
<feature type="compositionally biased region" description="Pro residues" evidence="1">
    <location>
        <begin position="312"/>
        <end position="321"/>
    </location>
</feature>
<sequence length="584" mass="63730">MSDPVQATRKAAIKREAKRNRERKEQAHEARTLRQDTTALERQIRRLEARQNILNQQDVEELERLRTEVVKVKRIKEEYIRKHPNQRNFVRGYEDNATSSFATKQAIGSSSSFISSRHPSAPSLTPQSTTRDPRWSVYYDHVFNPYGAPPPGMPYVEKTHAQLIAEGLSDAAKPPPLPEEAEDMVGSQDETDGSSVDEDLKDIIMPSGPPPIRLLPGNQNGSAAKTSGTEHGRGVSGTSRGRGKCNSRGGRGRGSGTAHHQGGWPGPTHNARLNQNSGSLPPRPLGGFPARPPQLMATNVAPTSFAQSSESPRPPGPPPSLPDGVVISAEPQLRDLKKESTAFVPAAIRKKQAEEKARAKRGLPGRIDAAPIAEDMFKSASASYKDRADLLKSVQAHLPPKGADGSSQRGKNSSRKEYNQFLSEVAAASISQGLPESASPLAPRLKCTVDGDDSPEAALRQVDPHALSTMYCAIGCDYVVNNAIPHPQSTSIKPNCFVDKVEDKIVMKKYKAKDGKDENKRRRQEQTRKGGKVGKRDIDAYTVEKATFTFSCTHPNGQDYTEAAANWIKLEMSICKKPGRASLP</sequence>
<evidence type="ECO:0000313" key="3">
    <source>
        <dbReference type="EMBL" id="CDI54179.1"/>
    </source>
</evidence>
<feature type="region of interest" description="Disordered" evidence="1">
    <location>
        <begin position="511"/>
        <end position="536"/>
    </location>
</feature>
<feature type="region of interest" description="Disordered" evidence="1">
    <location>
        <begin position="396"/>
        <end position="416"/>
    </location>
</feature>